<keyword evidence="2" id="KW-1133">Transmembrane helix</keyword>
<dbReference type="Proteomes" id="UP000000561">
    <property type="component" value="Chromosome 2"/>
</dbReference>
<reference evidence="3 4" key="1">
    <citation type="journal article" date="2006" name="Nature">
        <title>Insights from the genome of the biotrophic fungal plant pathogen Ustilago maydis.</title>
        <authorList>
            <person name="Kamper J."/>
            <person name="Kahmann R."/>
            <person name="Bolker M."/>
            <person name="Ma L.J."/>
            <person name="Brefort T."/>
            <person name="Saville B.J."/>
            <person name="Banuett F."/>
            <person name="Kronstad J.W."/>
            <person name="Gold S.E."/>
            <person name="Muller O."/>
            <person name="Perlin M.H."/>
            <person name="Wosten H.A."/>
            <person name="de Vries R."/>
            <person name="Ruiz-Herrera J."/>
            <person name="Reynaga-Pena C.G."/>
            <person name="Snetselaar K."/>
            <person name="McCann M."/>
            <person name="Perez-Martin J."/>
            <person name="Feldbrugge M."/>
            <person name="Basse C.W."/>
            <person name="Steinberg G."/>
            <person name="Ibeas J.I."/>
            <person name="Holloman W."/>
            <person name="Guzman P."/>
            <person name="Farman M."/>
            <person name="Stajich J.E."/>
            <person name="Sentandreu R."/>
            <person name="Gonzalez-Prieto J.M."/>
            <person name="Kennell J.C."/>
            <person name="Molina L."/>
            <person name="Schirawski J."/>
            <person name="Mendoza-Mendoza A."/>
            <person name="Greilinger D."/>
            <person name="Munch K."/>
            <person name="Rossel N."/>
            <person name="Scherer M."/>
            <person name="Vranes M."/>
            <person name="Ladendorf O."/>
            <person name="Vincon V."/>
            <person name="Fuchs U."/>
            <person name="Sandrock B."/>
            <person name="Meng S."/>
            <person name="Ho E.C."/>
            <person name="Cahill M.J."/>
            <person name="Boyce K.J."/>
            <person name="Klose J."/>
            <person name="Klosterman S.J."/>
            <person name="Deelstra H.J."/>
            <person name="Ortiz-Castellanos L."/>
            <person name="Li W."/>
            <person name="Sanchez-Alonso P."/>
            <person name="Schreier P.H."/>
            <person name="Hauser-Hahn I."/>
            <person name="Vaupel M."/>
            <person name="Koopmann E."/>
            <person name="Friedrich G."/>
            <person name="Voss H."/>
            <person name="Schluter T."/>
            <person name="Margolis J."/>
            <person name="Platt D."/>
            <person name="Swimmer C."/>
            <person name="Gnirke A."/>
            <person name="Chen F."/>
            <person name="Vysotskaia V."/>
            <person name="Mannhaupt G."/>
            <person name="Guldener U."/>
            <person name="Munsterkotter M."/>
            <person name="Haase D."/>
            <person name="Oesterheld M."/>
            <person name="Mewes H.W."/>
            <person name="Mauceli E.W."/>
            <person name="DeCaprio D."/>
            <person name="Wade C.M."/>
            <person name="Butler J."/>
            <person name="Young S."/>
            <person name="Jaffe D.B."/>
            <person name="Calvo S."/>
            <person name="Nusbaum C."/>
            <person name="Galagan J."/>
            <person name="Birren B.W."/>
        </authorList>
    </citation>
    <scope>NUCLEOTIDE SEQUENCE [LARGE SCALE GENOMIC DNA]</scope>
    <source>
        <strain evidence="4">DSM 14603 / FGSC 9021 / UM521</strain>
    </source>
</reference>
<feature type="region of interest" description="Disordered" evidence="1">
    <location>
        <begin position="166"/>
        <end position="198"/>
    </location>
</feature>
<evidence type="ECO:0000256" key="1">
    <source>
        <dbReference type="SAM" id="MobiDB-lite"/>
    </source>
</evidence>
<feature type="transmembrane region" description="Helical" evidence="2">
    <location>
        <begin position="95"/>
        <end position="117"/>
    </location>
</feature>
<protein>
    <submittedName>
        <fullName evidence="3">Uncharacterized protein</fullName>
    </submittedName>
</protein>
<dbReference type="KEGG" id="uma:UMAG_00831"/>
<dbReference type="AlphaFoldDB" id="A0A0D1CWW7"/>
<proteinExistence type="predicted"/>
<gene>
    <name evidence="3" type="ORF">UMAG_00831</name>
</gene>
<feature type="transmembrane region" description="Helical" evidence="2">
    <location>
        <begin position="58"/>
        <end position="83"/>
    </location>
</feature>
<sequence length="198" mass="21198">MLSTIVFSLAVLTCLFSLISWAITADLIPFYQAYDHLAYFYYGYGSGYGKRDGRSGPLAVSAVELVIALFIFLLTPALAFFAWRERQSAGIIPRWLNLSVLGLSAVGFIVAIAQFGVFSHEGILIGEVAGQAAMFFLTTLLGISATILPYLPASLIERIKQTESQHTNATQMSEVAPKSTDVEAGTVTPNAPGAPANA</sequence>
<dbReference type="VEuPathDB" id="FungiDB:UMAG_00831"/>
<dbReference type="eggNOG" id="ENOG502R3YW">
    <property type="taxonomic scope" value="Eukaryota"/>
</dbReference>
<evidence type="ECO:0000313" key="3">
    <source>
        <dbReference type="EMBL" id="KIS70903.1"/>
    </source>
</evidence>
<evidence type="ECO:0000313" key="4">
    <source>
        <dbReference type="Proteomes" id="UP000000561"/>
    </source>
</evidence>
<dbReference type="RefSeq" id="XP_011386869.1">
    <property type="nucleotide sequence ID" value="XM_011388567.1"/>
</dbReference>
<keyword evidence="2" id="KW-0472">Membrane</keyword>
<evidence type="ECO:0000256" key="2">
    <source>
        <dbReference type="SAM" id="Phobius"/>
    </source>
</evidence>
<keyword evidence="4" id="KW-1185">Reference proteome</keyword>
<name>A0A0D1CWW7_MYCMD</name>
<dbReference type="EMBL" id="CM003141">
    <property type="protein sequence ID" value="KIS70903.1"/>
    <property type="molecule type" value="Genomic_DNA"/>
</dbReference>
<keyword evidence="2" id="KW-0812">Transmembrane</keyword>
<organism evidence="3 4">
    <name type="scientific">Mycosarcoma maydis</name>
    <name type="common">Corn smut fungus</name>
    <name type="synonym">Ustilago maydis</name>
    <dbReference type="NCBI Taxonomy" id="5270"/>
    <lineage>
        <taxon>Eukaryota</taxon>
        <taxon>Fungi</taxon>
        <taxon>Dikarya</taxon>
        <taxon>Basidiomycota</taxon>
        <taxon>Ustilaginomycotina</taxon>
        <taxon>Ustilaginomycetes</taxon>
        <taxon>Ustilaginales</taxon>
        <taxon>Ustilaginaceae</taxon>
        <taxon>Mycosarcoma</taxon>
    </lineage>
</organism>
<dbReference type="GeneID" id="23562025"/>
<feature type="transmembrane region" description="Helical" evidence="2">
    <location>
        <begin position="129"/>
        <end position="151"/>
    </location>
</feature>
<dbReference type="OrthoDB" id="10473502at2759"/>
<dbReference type="InParanoid" id="A0A0D1CWW7"/>
<accession>A0A0D1CWW7</accession>